<gene>
    <name evidence="1" type="ORF">G2W53_028932</name>
</gene>
<dbReference type="Proteomes" id="UP000634136">
    <property type="component" value="Unassembled WGS sequence"/>
</dbReference>
<accession>A0A834T4B6</accession>
<proteinExistence type="predicted"/>
<dbReference type="AlphaFoldDB" id="A0A834T4B6"/>
<reference evidence="1" key="1">
    <citation type="submission" date="2020-09" db="EMBL/GenBank/DDBJ databases">
        <title>Genome-Enabled Discovery of Anthraquinone Biosynthesis in Senna tora.</title>
        <authorList>
            <person name="Kang S.-H."/>
            <person name="Pandey R.P."/>
            <person name="Lee C.-M."/>
            <person name="Sim J.-S."/>
            <person name="Jeong J.-T."/>
            <person name="Choi B.-S."/>
            <person name="Jung M."/>
            <person name="Ginzburg D."/>
            <person name="Zhao K."/>
            <person name="Won S.Y."/>
            <person name="Oh T.-J."/>
            <person name="Yu Y."/>
            <person name="Kim N.-H."/>
            <person name="Lee O.R."/>
            <person name="Lee T.-H."/>
            <person name="Bashyal P."/>
            <person name="Kim T.-S."/>
            <person name="Lee W.-H."/>
            <person name="Kawkins C."/>
            <person name="Kim C.-K."/>
            <person name="Kim J.S."/>
            <person name="Ahn B.O."/>
            <person name="Rhee S.Y."/>
            <person name="Sohng J.K."/>
        </authorList>
    </citation>
    <scope>NUCLEOTIDE SEQUENCE</scope>
    <source>
        <tissue evidence="1">Leaf</tissue>
    </source>
</reference>
<dbReference type="EMBL" id="JAAIUW010000009">
    <property type="protein sequence ID" value="KAF7814963.1"/>
    <property type="molecule type" value="Genomic_DNA"/>
</dbReference>
<keyword evidence="2" id="KW-1185">Reference proteome</keyword>
<dbReference type="OrthoDB" id="8186325at2759"/>
<sequence length="120" mass="13521">MRPGDWQGIEIPEILNPRNQASRLGDWQGIERLSLTHPSGIPGGLEPRVSNHDWLMVLLPATSTNRLSLLLETHDCLDCHLKPYSKFIFVPTLRAILKFPSALMKGNSLKSRDSNVFSFI</sequence>
<evidence type="ECO:0000313" key="1">
    <source>
        <dbReference type="EMBL" id="KAF7814963.1"/>
    </source>
</evidence>
<protein>
    <submittedName>
        <fullName evidence="1">Uncharacterized protein</fullName>
    </submittedName>
</protein>
<evidence type="ECO:0000313" key="2">
    <source>
        <dbReference type="Proteomes" id="UP000634136"/>
    </source>
</evidence>
<comment type="caution">
    <text evidence="1">The sequence shown here is derived from an EMBL/GenBank/DDBJ whole genome shotgun (WGS) entry which is preliminary data.</text>
</comment>
<organism evidence="1 2">
    <name type="scientific">Senna tora</name>
    <dbReference type="NCBI Taxonomy" id="362788"/>
    <lineage>
        <taxon>Eukaryota</taxon>
        <taxon>Viridiplantae</taxon>
        <taxon>Streptophyta</taxon>
        <taxon>Embryophyta</taxon>
        <taxon>Tracheophyta</taxon>
        <taxon>Spermatophyta</taxon>
        <taxon>Magnoliopsida</taxon>
        <taxon>eudicotyledons</taxon>
        <taxon>Gunneridae</taxon>
        <taxon>Pentapetalae</taxon>
        <taxon>rosids</taxon>
        <taxon>fabids</taxon>
        <taxon>Fabales</taxon>
        <taxon>Fabaceae</taxon>
        <taxon>Caesalpinioideae</taxon>
        <taxon>Cassia clade</taxon>
        <taxon>Senna</taxon>
    </lineage>
</organism>
<name>A0A834T4B6_9FABA</name>